<keyword evidence="3" id="KW-1185">Reference proteome</keyword>
<reference evidence="3" key="1">
    <citation type="submission" date="2019-03" db="EMBL/GenBank/DDBJ databases">
        <title>Snf2 controls pulcherriminic acid biosynthesis and connects pigmentation and antifungal activity of the yeast Metschnikowia pulcherrima.</title>
        <authorList>
            <person name="Gore-Lloyd D."/>
            <person name="Sumann I."/>
            <person name="Brachmann A.O."/>
            <person name="Schneeberger K."/>
            <person name="Ortiz-Merino R.A."/>
            <person name="Moreno-Beltran M."/>
            <person name="Schlaefli M."/>
            <person name="Kirner P."/>
            <person name="Santos Kron A."/>
            <person name="Wolfe K.H."/>
            <person name="Piel J."/>
            <person name="Ahrens C.H."/>
            <person name="Henk D."/>
            <person name="Freimoser F.M."/>
        </authorList>
    </citation>
    <scope>NUCLEOTIDE SEQUENCE [LARGE SCALE GENOMIC DNA]</scope>
    <source>
        <strain evidence="3">APC 1.2</strain>
    </source>
</reference>
<accession>A0A4V1ADM8</accession>
<dbReference type="Proteomes" id="UP000292447">
    <property type="component" value="Chromosome I"/>
</dbReference>
<name>A0A4V1ADM8_9ASCO</name>
<organism evidence="2 3">
    <name type="scientific">Metschnikowia aff. pulcherrima</name>
    <dbReference type="NCBI Taxonomy" id="2163413"/>
    <lineage>
        <taxon>Eukaryota</taxon>
        <taxon>Fungi</taxon>
        <taxon>Dikarya</taxon>
        <taxon>Ascomycota</taxon>
        <taxon>Saccharomycotina</taxon>
        <taxon>Pichiomycetes</taxon>
        <taxon>Metschnikowiaceae</taxon>
        <taxon>Metschnikowia</taxon>
    </lineage>
</organism>
<keyword evidence="1" id="KW-0472">Membrane</keyword>
<sequence length="443" mass="50832">MDKSYTQKTPSHIVRGAKIFALLAFLRVPNLALWAAFLSLNSIIKNWLQNNVKLKYKDPATVTRRVSKLANLVSAGFLYLAISTNSRIPKDYILLCLIESYYGQLVPPTSPLNVSPTTSSLRDCIGFGGWMKNAYVNKHLIVFPLLCGQLLSTYLTPTKYRPNQRYFPRFIRNHVLDPIWKHFRLDRKGLSLNWRGVLSSYAKHNGYLFMYMAISNLRHSLLTPWLRSTSGDMRLLFTTLLKRFVGFSAGRANAVANMIYSANLLSMFLLSVTSSILIQNRILKNIYMAHEKQAVKVYMKIVGFVAGLCAMSIHSVIFSEKPILEKDSERGLASSELEGITQKLQTSPLWATQLDASFYNSLSLYLLQLLVLSKWRILKENHPWFSVLKVGTWRRMEAGLMCFVVWKMMNLNDHVTRVLQDSHAKKVKNLKHNVWLKMVDRIM</sequence>
<gene>
    <name evidence="2" type="ORF">METSCH_A09000</name>
</gene>
<feature type="transmembrane region" description="Helical" evidence="1">
    <location>
        <begin position="258"/>
        <end position="278"/>
    </location>
</feature>
<keyword evidence="1" id="KW-0812">Transmembrane</keyword>
<dbReference type="AlphaFoldDB" id="A0A4V1ADM8"/>
<feature type="transmembrane region" description="Helical" evidence="1">
    <location>
        <begin position="298"/>
        <end position="318"/>
    </location>
</feature>
<evidence type="ECO:0000313" key="2">
    <source>
        <dbReference type="EMBL" id="QBM86263.1"/>
    </source>
</evidence>
<evidence type="ECO:0000313" key="3">
    <source>
        <dbReference type="Proteomes" id="UP000292447"/>
    </source>
</evidence>
<protein>
    <submittedName>
        <fullName evidence="2">Uncharacterized protein</fullName>
    </submittedName>
</protein>
<dbReference type="EMBL" id="CP034456">
    <property type="protein sequence ID" value="QBM86263.1"/>
    <property type="molecule type" value="Genomic_DNA"/>
</dbReference>
<feature type="transmembrane region" description="Helical" evidence="1">
    <location>
        <begin position="20"/>
        <end position="40"/>
    </location>
</feature>
<evidence type="ECO:0000256" key="1">
    <source>
        <dbReference type="SAM" id="Phobius"/>
    </source>
</evidence>
<proteinExistence type="predicted"/>
<keyword evidence="1" id="KW-1133">Transmembrane helix</keyword>